<dbReference type="InterPro" id="IPR032710">
    <property type="entry name" value="NTF2-like_dom_sf"/>
</dbReference>
<protein>
    <submittedName>
        <fullName evidence="2">SnoaL-like domain-containing protein</fullName>
    </submittedName>
</protein>
<evidence type="ECO:0000259" key="1">
    <source>
        <dbReference type="Pfam" id="PF13577"/>
    </source>
</evidence>
<evidence type="ECO:0000313" key="2">
    <source>
        <dbReference type="EMBL" id="CUU54691.1"/>
    </source>
</evidence>
<dbReference type="Gene3D" id="3.10.450.50">
    <property type="match status" value="1"/>
</dbReference>
<dbReference type="Pfam" id="PF13577">
    <property type="entry name" value="SnoaL_4"/>
    <property type="match status" value="1"/>
</dbReference>
<dbReference type="EMBL" id="FAOZ01000003">
    <property type="protein sequence ID" value="CUU54691.1"/>
    <property type="molecule type" value="Genomic_DNA"/>
</dbReference>
<dbReference type="RefSeq" id="WP_091272448.1">
    <property type="nucleotide sequence ID" value="NZ_FAOZ01000003.1"/>
</dbReference>
<reference evidence="3" key="1">
    <citation type="submission" date="2015-11" db="EMBL/GenBank/DDBJ databases">
        <authorList>
            <person name="Varghese N."/>
        </authorList>
    </citation>
    <scope>NUCLEOTIDE SEQUENCE [LARGE SCALE GENOMIC DNA]</scope>
    <source>
        <strain evidence="3">DSM 45899</strain>
    </source>
</reference>
<evidence type="ECO:0000313" key="3">
    <source>
        <dbReference type="Proteomes" id="UP000198802"/>
    </source>
</evidence>
<keyword evidence="3" id="KW-1185">Reference proteome</keyword>
<dbReference type="Proteomes" id="UP000198802">
    <property type="component" value="Unassembled WGS sequence"/>
</dbReference>
<dbReference type="SUPFAM" id="SSF54427">
    <property type="entry name" value="NTF2-like"/>
    <property type="match status" value="1"/>
</dbReference>
<feature type="domain" description="SnoaL-like" evidence="1">
    <location>
        <begin position="20"/>
        <end position="140"/>
    </location>
</feature>
<accession>A0A0S4QH16</accession>
<proteinExistence type="predicted"/>
<dbReference type="AlphaFoldDB" id="A0A0S4QH16"/>
<organism evidence="2 3">
    <name type="scientific">Parafrankia irregularis</name>
    <dbReference type="NCBI Taxonomy" id="795642"/>
    <lineage>
        <taxon>Bacteria</taxon>
        <taxon>Bacillati</taxon>
        <taxon>Actinomycetota</taxon>
        <taxon>Actinomycetes</taxon>
        <taxon>Frankiales</taxon>
        <taxon>Frankiaceae</taxon>
        <taxon>Parafrankia</taxon>
    </lineage>
</organism>
<name>A0A0S4QH16_9ACTN</name>
<dbReference type="InterPro" id="IPR037401">
    <property type="entry name" value="SnoaL-like"/>
</dbReference>
<sequence>MSINADTDSATDTDDLRYVVDQARIRDCVVRLARGEDRRDADLISSAYWPEATDDHGVFVGALNEYLDWVVPGAEAISVTLHTLGQSLIDIQGAQASVETHVTAYHRIDLGEQEHDIVIGGRYLDRFTRRGREWRIEHRTMLYDWLRDFGESVDWSQGVLGMPFVGNHYVGRSTGDHSVTFFAG</sequence>
<gene>
    <name evidence="2" type="ORF">Ga0074812_103181</name>
</gene>